<evidence type="ECO:0000256" key="4">
    <source>
        <dbReference type="ARBA" id="ARBA00022692"/>
    </source>
</evidence>
<evidence type="ECO:0000256" key="6">
    <source>
        <dbReference type="ARBA" id="ARBA00023136"/>
    </source>
</evidence>
<keyword evidence="11" id="KW-1185">Reference proteome</keyword>
<evidence type="ECO:0000256" key="1">
    <source>
        <dbReference type="ARBA" id="ARBA00004651"/>
    </source>
</evidence>
<comment type="similarity">
    <text evidence="7">Belongs to the TRAP transporter small permease family.</text>
</comment>
<comment type="subunit">
    <text evidence="7">The complex comprises the extracytoplasmic solute receptor protein and the two transmembrane proteins.</text>
</comment>
<feature type="compositionally biased region" description="Low complexity" evidence="8">
    <location>
        <begin position="211"/>
        <end position="222"/>
    </location>
</feature>
<feature type="transmembrane region" description="Helical" evidence="7">
    <location>
        <begin position="130"/>
        <end position="154"/>
    </location>
</feature>
<evidence type="ECO:0000256" key="7">
    <source>
        <dbReference type="RuleBase" id="RU369079"/>
    </source>
</evidence>
<feature type="transmembrane region" description="Helical" evidence="7">
    <location>
        <begin position="83"/>
        <end position="103"/>
    </location>
</feature>
<comment type="caution">
    <text evidence="7">Lacks conserved residue(s) required for the propagation of feature annotation.</text>
</comment>
<keyword evidence="6 7" id="KW-0472">Membrane</keyword>
<dbReference type="Pfam" id="PF04290">
    <property type="entry name" value="DctQ"/>
    <property type="match status" value="1"/>
</dbReference>
<organism evidence="10 11">
    <name type="scientific">Marinobacterium rhizophilum</name>
    <dbReference type="NCBI Taxonomy" id="420402"/>
    <lineage>
        <taxon>Bacteria</taxon>
        <taxon>Pseudomonadati</taxon>
        <taxon>Pseudomonadota</taxon>
        <taxon>Gammaproteobacteria</taxon>
        <taxon>Oceanospirillales</taxon>
        <taxon>Oceanospirillaceae</taxon>
        <taxon>Marinobacterium</taxon>
    </lineage>
</organism>
<feature type="domain" description="Tripartite ATP-independent periplasmic transporters DctQ component" evidence="9">
    <location>
        <begin position="20"/>
        <end position="148"/>
    </location>
</feature>
<feature type="compositionally biased region" description="Basic and acidic residues" evidence="8">
    <location>
        <begin position="181"/>
        <end position="197"/>
    </location>
</feature>
<feature type="transmembrane region" description="Helical" evidence="7">
    <location>
        <begin position="43"/>
        <end position="62"/>
    </location>
</feature>
<dbReference type="EMBL" id="CP073347">
    <property type="protein sequence ID" value="UTW11740.1"/>
    <property type="molecule type" value="Genomic_DNA"/>
</dbReference>
<dbReference type="Proteomes" id="UP001058461">
    <property type="component" value="Chromosome"/>
</dbReference>
<proteinExistence type="inferred from homology"/>
<evidence type="ECO:0000313" key="11">
    <source>
        <dbReference type="Proteomes" id="UP001058461"/>
    </source>
</evidence>
<evidence type="ECO:0000256" key="8">
    <source>
        <dbReference type="SAM" id="MobiDB-lite"/>
    </source>
</evidence>
<keyword evidence="4 7" id="KW-0812">Transmembrane</keyword>
<feature type="region of interest" description="Disordered" evidence="8">
    <location>
        <begin position="172"/>
        <end position="222"/>
    </location>
</feature>
<name>A0ABY5HHH8_9GAMM</name>
<sequence length="222" mass="24066">MKRIETIASMIFGAVFLLLSVLVSAETVLRKFFSMSLQGADELGGYALAVGGTLAFSLALLGRTHIRIDLFHELLPRKMQTGLNWLSAVLMAAFAATLCWTTFKVIGETRDYGSTAATPWATPLIYPQGVWFASIATFALVSAGFALRATWLLFSGNHDTLNTEFHPKGVSEEVKEELEDFEHRSQAPDESRHEARDAASAQNRTQAPLKTAGVTGTAGAAK</sequence>
<keyword evidence="2 7" id="KW-0813">Transport</keyword>
<comment type="function">
    <text evidence="7">Part of the tripartite ATP-independent periplasmic (TRAP) transport system.</text>
</comment>
<evidence type="ECO:0000259" key="9">
    <source>
        <dbReference type="Pfam" id="PF04290"/>
    </source>
</evidence>
<evidence type="ECO:0000256" key="2">
    <source>
        <dbReference type="ARBA" id="ARBA00022448"/>
    </source>
</evidence>
<gene>
    <name evidence="10" type="ORF">KDW95_21220</name>
</gene>
<dbReference type="RefSeq" id="WP_255853781.1">
    <property type="nucleotide sequence ID" value="NZ_CP073347.1"/>
</dbReference>
<accession>A0ABY5HHH8</accession>
<dbReference type="InterPro" id="IPR055348">
    <property type="entry name" value="DctQ"/>
</dbReference>
<keyword evidence="7" id="KW-0997">Cell inner membrane</keyword>
<evidence type="ECO:0000313" key="10">
    <source>
        <dbReference type="EMBL" id="UTW11740.1"/>
    </source>
</evidence>
<comment type="subcellular location">
    <subcellularLocation>
        <location evidence="7">Cell inner membrane</location>
        <topology evidence="7">Multi-pass membrane protein</topology>
    </subcellularLocation>
    <subcellularLocation>
        <location evidence="1">Cell membrane</location>
        <topology evidence="1">Multi-pass membrane protein</topology>
    </subcellularLocation>
</comment>
<evidence type="ECO:0000256" key="5">
    <source>
        <dbReference type="ARBA" id="ARBA00022989"/>
    </source>
</evidence>
<protein>
    <recommendedName>
        <fullName evidence="7">TRAP transporter small permease protein</fullName>
    </recommendedName>
</protein>
<evidence type="ECO:0000256" key="3">
    <source>
        <dbReference type="ARBA" id="ARBA00022475"/>
    </source>
</evidence>
<keyword evidence="5 7" id="KW-1133">Transmembrane helix</keyword>
<reference evidence="10" key="1">
    <citation type="submission" date="2021-04" db="EMBL/GenBank/DDBJ databases">
        <title>Oceanospirillales bacteria with DddD are important DMSP degraders in coastal seawater.</title>
        <authorList>
            <person name="Liu J."/>
        </authorList>
    </citation>
    <scope>NUCLEOTIDE SEQUENCE</scope>
    <source>
        <strain evidence="10">D13-1</strain>
    </source>
</reference>
<keyword evidence="3" id="KW-1003">Cell membrane</keyword>